<comment type="caution">
    <text evidence="1">The sequence shown here is derived from an EMBL/GenBank/DDBJ whole genome shotgun (WGS) entry which is preliminary data.</text>
</comment>
<keyword evidence="2" id="KW-1185">Reference proteome</keyword>
<dbReference type="EMBL" id="BAAAVS010000021">
    <property type="protein sequence ID" value="GAA3034228.1"/>
    <property type="molecule type" value="Genomic_DNA"/>
</dbReference>
<evidence type="ECO:0000313" key="1">
    <source>
        <dbReference type="EMBL" id="GAA3034228.1"/>
    </source>
</evidence>
<sequence>MALLLSAAVVAGASGCTVTGRAHAPQGQVVSYAAQQQAVRQESHAASSCAVVLTGMRATVDAYNAMVATLNATQDMAALKGTDQTALVQFDLDAQRLRTAQGRDLPADVKTALSKTARASSELRKAVAGQERLALNPAAREWDQSRRQLVTVCRKFLPR</sequence>
<proteinExistence type="predicted"/>
<protein>
    <recommendedName>
        <fullName evidence="3">Lipoprotein</fullName>
    </recommendedName>
</protein>
<accession>A0ABP6L9J2</accession>
<name>A0ABP6L9J2_9ACTN</name>
<evidence type="ECO:0000313" key="2">
    <source>
        <dbReference type="Proteomes" id="UP001501035"/>
    </source>
</evidence>
<dbReference type="Proteomes" id="UP001501035">
    <property type="component" value="Unassembled WGS sequence"/>
</dbReference>
<reference evidence="2" key="1">
    <citation type="journal article" date="2019" name="Int. J. Syst. Evol. Microbiol.">
        <title>The Global Catalogue of Microorganisms (GCM) 10K type strain sequencing project: providing services to taxonomists for standard genome sequencing and annotation.</title>
        <authorList>
            <consortium name="The Broad Institute Genomics Platform"/>
            <consortium name="The Broad Institute Genome Sequencing Center for Infectious Disease"/>
            <person name="Wu L."/>
            <person name="Ma J."/>
        </authorList>
    </citation>
    <scope>NUCLEOTIDE SEQUENCE [LARGE SCALE GENOMIC DNA]</scope>
    <source>
        <strain evidence="2">JCM 14234</strain>
    </source>
</reference>
<gene>
    <name evidence="1" type="ORF">GCM10010528_13900</name>
</gene>
<dbReference type="RefSeq" id="WP_290713090.1">
    <property type="nucleotide sequence ID" value="NZ_BAAAVS010000021.1"/>
</dbReference>
<evidence type="ECO:0008006" key="3">
    <source>
        <dbReference type="Google" id="ProtNLM"/>
    </source>
</evidence>
<organism evidence="1 2">
    <name type="scientific">Gordonia defluvii</name>
    <dbReference type="NCBI Taxonomy" id="283718"/>
    <lineage>
        <taxon>Bacteria</taxon>
        <taxon>Bacillati</taxon>
        <taxon>Actinomycetota</taxon>
        <taxon>Actinomycetes</taxon>
        <taxon>Mycobacteriales</taxon>
        <taxon>Gordoniaceae</taxon>
        <taxon>Gordonia</taxon>
    </lineage>
</organism>